<evidence type="ECO:0000256" key="1">
    <source>
        <dbReference type="ARBA" id="ARBA00020572"/>
    </source>
</evidence>
<dbReference type="Proteomes" id="UP000162324">
    <property type="component" value="Genome"/>
</dbReference>
<dbReference type="Pfam" id="PF03210">
    <property type="entry name" value="Paramyx_P_V_C"/>
    <property type="match status" value="1"/>
</dbReference>
<evidence type="ECO:0000256" key="3">
    <source>
        <dbReference type="ARBA" id="ARBA00022953"/>
    </source>
</evidence>
<accession>A0A0D5YAF8</accession>
<feature type="domain" description="Phosphoprotein P soyouz module" evidence="5">
    <location>
        <begin position="1"/>
        <end position="57"/>
    </location>
</feature>
<evidence type="ECO:0000313" key="6">
    <source>
        <dbReference type="EMBL" id="AKA28289.1"/>
    </source>
</evidence>
<proteinExistence type="predicted"/>
<dbReference type="InterPro" id="IPR004897">
    <property type="entry name" value="P/V_Pprotein_paramyxoviral"/>
</dbReference>
<dbReference type="EMBL" id="KP762799">
    <property type="protein sequence ID" value="AKA28289.1"/>
    <property type="molecule type" value="Viral_cRNA"/>
</dbReference>
<evidence type="ECO:0000256" key="2">
    <source>
        <dbReference type="ARBA" id="ARBA00022553"/>
    </source>
</evidence>
<keyword evidence="2" id="KW-0597">Phosphoprotein</keyword>
<dbReference type="Gene3D" id="1.20.5.300">
    <property type="match status" value="1"/>
</dbReference>
<feature type="compositionally biased region" description="Basic and acidic residues" evidence="4">
    <location>
        <begin position="63"/>
        <end position="79"/>
    </location>
</feature>
<feature type="compositionally biased region" description="Polar residues" evidence="4">
    <location>
        <begin position="80"/>
        <end position="96"/>
    </location>
</feature>
<protein>
    <recommendedName>
        <fullName evidence="1">Phosphoprotein</fullName>
    </recommendedName>
</protein>
<dbReference type="Pfam" id="PF14313">
    <property type="entry name" value="Soyouz_module"/>
    <property type="match status" value="1"/>
</dbReference>
<reference evidence="6 7" key="1">
    <citation type="journal article" date="2015" name="Genome Announc.">
        <title>Complete Genome Sequence of Avian Paramyxovirus Strain APMV-6/red-crested pochard/Balkhash/5842/2013 from Kazakhstan.</title>
        <authorList>
            <person name="Karamendin K."/>
            <person name="Kydyrmanov A."/>
            <person name="Seidalina A."/>
            <person name="Jenckel M."/>
            <person name="Starick E."/>
            <person name="Grund C."/>
            <person name="Asanova S."/>
            <person name="Khan E."/>
            <person name="Daulbayeva K."/>
            <person name="Kasymbekov Y."/>
            <person name="Zhumatov K."/>
            <person name="Sayatov M."/>
            <person name="Beer M."/>
            <person name="Fereidouni S."/>
        </authorList>
    </citation>
    <scope>NUCLEOTIDE SEQUENCE [LARGE SCALE GENOMIC DNA]</scope>
    <source>
        <strain evidence="6">Red-crested pochard/Balkhash/5842/2013</strain>
    </source>
</reference>
<evidence type="ECO:0000259" key="5">
    <source>
        <dbReference type="Pfam" id="PF14313"/>
    </source>
</evidence>
<dbReference type="InterPro" id="IPR025909">
    <property type="entry name" value="Soyouz_module"/>
</dbReference>
<organism evidence="6 7">
    <name type="scientific">avian paramyxovirus 6</name>
    <dbReference type="NCBI Taxonomy" id="2560316"/>
    <lineage>
        <taxon>Viruses</taxon>
        <taxon>Riboviria</taxon>
        <taxon>Orthornavirae</taxon>
        <taxon>Negarnaviricota</taxon>
        <taxon>Haploviricotina</taxon>
        <taxon>Monjiviricetes</taxon>
        <taxon>Mononegavirales</taxon>
        <taxon>Paramyxoviridae</taxon>
        <taxon>Avulavirinae</taxon>
        <taxon>Metaavulavirus</taxon>
        <taxon>Metaavulavirus calidris</taxon>
        <taxon>Metaavulavirus hongkongense</taxon>
    </lineage>
</organism>
<evidence type="ECO:0000256" key="4">
    <source>
        <dbReference type="SAM" id="MobiDB-lite"/>
    </source>
</evidence>
<name>A0A0D5YAF8_9MONO</name>
<feature type="compositionally biased region" description="Polar residues" evidence="4">
    <location>
        <begin position="140"/>
        <end position="151"/>
    </location>
</feature>
<sequence length="430" mass="46324">MDFSNDQEIAELLELSSDVIKSIQHAETQPAHTVGKSAIRKGNTSELRAAWEAETQPAQTGNKSDEHSEQTARDPDSKGNTENLQPRSNAEETPQPESHDRQAVAPPPDTTIGVNGTNGLEAALKKLEKQGKGPGKGQVDRNTPQRDPTTASGSKKGKGGELRSNALHQGYPQGTNLILPTQKPSHARLAQQASQEITRHALQPQDSGGIEGNSPFPGDTASASWLNGATQSVHLSHLNPEHSNALAGDALEYASTVATIVETLKFVVSRLEALENRVAELTKFVSPIQQIKADMQIVKTSCAVIEGQLATVQILEPGHSSIRSLEEMKQYTKPGIVVQTGVTQDISAVMRDGTIVKDALARPVNPDKWSATINAQSTTTKVTQEDIKTVYTLLDNFCITGPKRAKIEAELANVSDRDALVRIKKRVMNA</sequence>
<keyword evidence="3" id="KW-0693">Viral RNA replication</keyword>
<evidence type="ECO:0000313" key="7">
    <source>
        <dbReference type="Proteomes" id="UP000162324"/>
    </source>
</evidence>
<gene>
    <name evidence="6" type="primary">P</name>
</gene>
<feature type="region of interest" description="Disordered" evidence="4">
    <location>
        <begin position="24"/>
        <end position="116"/>
    </location>
</feature>
<feature type="region of interest" description="Disordered" evidence="4">
    <location>
        <begin position="129"/>
        <end position="179"/>
    </location>
</feature>